<sequence>MHSLSPDATDPATASEGDVYFNTAENVYKVYRAGSWLEDDSAALALGLASSIGLSFIGQVDSAESLRITPAAPGDRISLASYFTGLGCGGGEFIYTADTVAADDGGTIFRVNENYVWKRKVIGAIDATWFGVTGDGVDRGTYVNAALNYIIAKGGELVFPNGTVNFGTLRYANSDMNGPSFILTGYGTNVIWENVDPIPIDITTTNYTSETTLIQLGTDPSGYGRGDYFPSFIIEGFTFDYANQSNKGGNTYATMGAGPHPTPYSCGTTMLDIWGSYHPIVRNCTFQNCWGNALRFRNCNSPYVGNVSSKDVAANEILDRLNGSESSDSFGSGCFLWGCYNGCVENSQFINTKVYLCDPALQSSNGTVYNGTLCGYIGCYCEYPLGVDDVAKVPPGVTSITDASGAALPFADDTQHGTFKNVTVSGYVLGIKGENSTNISVTDCKAYNCYLPLLNASSMYVQGGVYDKTECSYLTNPQNGYQFQAAVICNGSFSGDYPTSQFTVDGASVYCRSSRAFVNSKGHNRIINCDITISDAGTVHDQLTENTIYVTEFSGNHIQFLPSTIELTSQVRVTNTNTFKMHHNTFINENASAIITIGTGDSSGSLWTINDNTFNGSFKILFNGAVNNCIFS</sequence>
<accession>A0AAU7Q6L1</accession>
<dbReference type="Gene3D" id="2.160.20.10">
    <property type="entry name" value="Single-stranded right-handed beta-helix, Pectin lyase-like"/>
    <property type="match status" value="1"/>
</dbReference>
<organism evidence="1">
    <name type="scientific">Acerihabitans sp. KWT182</name>
    <dbReference type="NCBI Taxonomy" id="3157919"/>
    <lineage>
        <taxon>Bacteria</taxon>
        <taxon>Pseudomonadati</taxon>
        <taxon>Pseudomonadota</taxon>
        <taxon>Gammaproteobacteria</taxon>
        <taxon>Enterobacterales</taxon>
        <taxon>Pectobacteriaceae</taxon>
        <taxon>Acerihabitans</taxon>
    </lineage>
</organism>
<dbReference type="InterPro" id="IPR011050">
    <property type="entry name" value="Pectin_lyase_fold/virulence"/>
</dbReference>
<evidence type="ECO:0008006" key="2">
    <source>
        <dbReference type="Google" id="ProtNLM"/>
    </source>
</evidence>
<evidence type="ECO:0000313" key="1">
    <source>
        <dbReference type="EMBL" id="XBS68685.1"/>
    </source>
</evidence>
<gene>
    <name evidence="1" type="ORF">ABK905_18940</name>
</gene>
<dbReference type="EMBL" id="CP157947">
    <property type="protein sequence ID" value="XBS68685.1"/>
    <property type="molecule type" value="Genomic_DNA"/>
</dbReference>
<protein>
    <recommendedName>
        <fullName evidence="2">Right-handed parallel beta-helix repeat-containing protein</fullName>
    </recommendedName>
</protein>
<dbReference type="InterPro" id="IPR012334">
    <property type="entry name" value="Pectin_lyas_fold"/>
</dbReference>
<dbReference type="SUPFAM" id="SSF51126">
    <property type="entry name" value="Pectin lyase-like"/>
    <property type="match status" value="1"/>
</dbReference>
<dbReference type="AlphaFoldDB" id="A0AAU7Q6L1"/>
<name>A0AAU7Q6L1_9GAMM</name>
<reference evidence="1" key="1">
    <citation type="submission" date="2024-06" db="EMBL/GenBank/DDBJ databases">
        <authorList>
            <person name="Coelho C."/>
            <person name="Bento M."/>
            <person name="Garcia E."/>
            <person name="Camelo A."/>
            <person name="Brandao I."/>
            <person name="Espirito Santo C."/>
            <person name="Trovao J."/>
            <person name="Verissimo A."/>
            <person name="Costa J."/>
            <person name="Tiago I."/>
        </authorList>
    </citation>
    <scope>NUCLEOTIDE SEQUENCE</scope>
    <source>
        <strain evidence="1">KWT182</strain>
    </source>
</reference>
<proteinExistence type="predicted"/>